<evidence type="ECO:0000256" key="1">
    <source>
        <dbReference type="SAM" id="Phobius"/>
    </source>
</evidence>
<dbReference type="AlphaFoldDB" id="A0A3Q3JPE9"/>
<evidence type="ECO:0000313" key="3">
    <source>
        <dbReference type="Proteomes" id="UP000261600"/>
    </source>
</evidence>
<protein>
    <submittedName>
        <fullName evidence="2">Uncharacterized protein</fullName>
    </submittedName>
</protein>
<reference evidence="2" key="2">
    <citation type="submission" date="2025-09" db="UniProtKB">
        <authorList>
            <consortium name="Ensembl"/>
        </authorList>
    </citation>
    <scope>IDENTIFICATION</scope>
</reference>
<dbReference type="Ensembl" id="ENSMALT00000022179.1">
    <property type="protein sequence ID" value="ENSMALP00000021759.1"/>
    <property type="gene ID" value="ENSMALG00000015218.1"/>
</dbReference>
<name>A0A3Q3JPE9_MONAL</name>
<evidence type="ECO:0000313" key="2">
    <source>
        <dbReference type="Ensembl" id="ENSMALP00000021759.1"/>
    </source>
</evidence>
<accession>A0A3Q3JPE9</accession>
<keyword evidence="1" id="KW-0812">Transmembrane</keyword>
<feature type="transmembrane region" description="Helical" evidence="1">
    <location>
        <begin position="21"/>
        <end position="54"/>
    </location>
</feature>
<feature type="transmembrane region" description="Helical" evidence="1">
    <location>
        <begin position="74"/>
        <end position="96"/>
    </location>
</feature>
<keyword evidence="1" id="KW-1133">Transmembrane helix</keyword>
<keyword evidence="3" id="KW-1185">Reference proteome</keyword>
<proteinExistence type="predicted"/>
<keyword evidence="1" id="KW-0472">Membrane</keyword>
<sequence length="103" mass="11966">SRKSWKKYRSCFFPKLSLLYVVFLTYFCVCRCLCVWICFCMALVLCMCVCVFRFKAAFLAPLLLYTRTDILSCHSVSFLTCFVAICQVRACLLFLASPFSVHH</sequence>
<reference evidence="2" key="1">
    <citation type="submission" date="2025-08" db="UniProtKB">
        <authorList>
            <consortium name="Ensembl"/>
        </authorList>
    </citation>
    <scope>IDENTIFICATION</scope>
</reference>
<organism evidence="2 3">
    <name type="scientific">Monopterus albus</name>
    <name type="common">Swamp eel</name>
    <dbReference type="NCBI Taxonomy" id="43700"/>
    <lineage>
        <taxon>Eukaryota</taxon>
        <taxon>Metazoa</taxon>
        <taxon>Chordata</taxon>
        <taxon>Craniata</taxon>
        <taxon>Vertebrata</taxon>
        <taxon>Euteleostomi</taxon>
        <taxon>Actinopterygii</taxon>
        <taxon>Neopterygii</taxon>
        <taxon>Teleostei</taxon>
        <taxon>Neoteleostei</taxon>
        <taxon>Acanthomorphata</taxon>
        <taxon>Anabantaria</taxon>
        <taxon>Synbranchiformes</taxon>
        <taxon>Synbranchidae</taxon>
        <taxon>Monopterus</taxon>
    </lineage>
</organism>
<dbReference type="Proteomes" id="UP000261600">
    <property type="component" value="Unplaced"/>
</dbReference>